<dbReference type="Proteomes" id="UP000825066">
    <property type="component" value="Chromosome"/>
</dbReference>
<dbReference type="EMBL" id="AP024684">
    <property type="protein sequence ID" value="BCX43987.1"/>
    <property type="molecule type" value="Genomic_DNA"/>
</dbReference>
<feature type="chain" id="PRO_5044570050" description="Cyclophilin-like domain-containing protein" evidence="1">
    <location>
        <begin position="23"/>
        <end position="161"/>
    </location>
</feature>
<evidence type="ECO:0000259" key="2">
    <source>
        <dbReference type="Pfam" id="PF18050"/>
    </source>
</evidence>
<feature type="domain" description="Cyclophilin-like" evidence="2">
    <location>
        <begin position="51"/>
        <end position="159"/>
    </location>
</feature>
<gene>
    <name evidence="4" type="ORF">CEE55_03210</name>
    <name evidence="3" type="ORF">STNY_R21860</name>
</gene>
<keyword evidence="1" id="KW-0732">Signal</keyword>
<accession>A0A246L301</accession>
<dbReference type="SUPFAM" id="SSF50891">
    <property type="entry name" value="Cyclophilin-like"/>
    <property type="match status" value="1"/>
</dbReference>
<dbReference type="PROSITE" id="PS51257">
    <property type="entry name" value="PROKAR_LIPOPROTEIN"/>
    <property type="match status" value="1"/>
</dbReference>
<dbReference type="AlphaFoldDB" id="A0A246L301"/>
<feature type="signal peptide" evidence="1">
    <location>
        <begin position="1"/>
        <end position="22"/>
    </location>
</feature>
<evidence type="ECO:0000313" key="5">
    <source>
        <dbReference type="Proteomes" id="UP000197904"/>
    </source>
</evidence>
<dbReference type="Gene3D" id="2.40.100.20">
    <property type="match status" value="1"/>
</dbReference>
<organism evidence="4 5">
    <name type="scientific">Stenotrophomonas pavanii</name>
    <dbReference type="NCBI Taxonomy" id="487698"/>
    <lineage>
        <taxon>Bacteria</taxon>
        <taxon>Pseudomonadati</taxon>
        <taxon>Pseudomonadota</taxon>
        <taxon>Gammaproteobacteria</taxon>
        <taxon>Lysobacterales</taxon>
        <taxon>Lysobacteraceae</taxon>
        <taxon>Stenotrophomonas</taxon>
    </lineage>
</organism>
<dbReference type="Pfam" id="PF18050">
    <property type="entry name" value="Cyclophil_like2"/>
    <property type="match status" value="1"/>
</dbReference>
<evidence type="ECO:0000313" key="6">
    <source>
        <dbReference type="Proteomes" id="UP000825066"/>
    </source>
</evidence>
<keyword evidence="6" id="KW-1185">Reference proteome</keyword>
<evidence type="ECO:0000256" key="1">
    <source>
        <dbReference type="SAM" id="SignalP"/>
    </source>
</evidence>
<evidence type="ECO:0000313" key="4">
    <source>
        <dbReference type="EMBL" id="OWR35113.1"/>
    </source>
</evidence>
<reference evidence="4 5" key="1">
    <citation type="submission" date="2017-06" db="EMBL/GenBank/DDBJ databases">
        <authorList>
            <person name="Kim H.J."/>
            <person name="Triplett B.A."/>
        </authorList>
    </citation>
    <scope>NUCLEOTIDE SEQUENCE [LARGE SCALE GENOMIC DNA]</scope>
    <source>
        <strain evidence="4 5">S18795</strain>
    </source>
</reference>
<protein>
    <recommendedName>
        <fullName evidence="2">Cyclophilin-like domain-containing protein</fullName>
    </recommendedName>
</protein>
<dbReference type="EMBL" id="NIXP01000013">
    <property type="protein sequence ID" value="OWR35113.1"/>
    <property type="molecule type" value="Genomic_DNA"/>
</dbReference>
<evidence type="ECO:0000313" key="3">
    <source>
        <dbReference type="EMBL" id="BCX43987.1"/>
    </source>
</evidence>
<proteinExistence type="predicted"/>
<reference evidence="3 6" key="2">
    <citation type="submission" date="2021-05" db="EMBL/GenBank/DDBJ databases">
        <title>Complete Genome Sequence of Stenotrophomonas pavanii strain Y.</title>
        <authorList>
            <person name="Dohra H."/>
            <person name="Mohad Din A.R.J."/>
            <person name="Suzuki K."/>
            <person name="Fatma A."/>
            <person name="Honjyo M."/>
            <person name="Nishimura T."/>
            <person name="Moriuch R."/>
            <person name="Masuda K."/>
            <person name="Minoura A."/>
            <person name="Tashiro Y."/>
            <person name="Futamata H."/>
        </authorList>
    </citation>
    <scope>NUCLEOTIDE SEQUENCE [LARGE SCALE GENOMIC DNA]</scope>
    <source>
        <strain evidence="3">Berkeley</strain>
        <strain evidence="6">Y</strain>
    </source>
</reference>
<name>A0A246L301_9GAMM</name>
<dbReference type="InterPro" id="IPR041183">
    <property type="entry name" value="Cyclophilin-like"/>
</dbReference>
<sequence>MTRLTSITAKLLVLLAAFGAVAACSAAPDHPAVAAARTEANQESHPMKIRLIINDQVLSATLEDSLPAREFIAQLPLTLQLEDYAATEKIAQLPRSLNVEGEPEGITPVAGDMAFYAPWGNLAIFHRPFGYSKGLVRLGRIEGGLQLLRKDGPREVRIESF</sequence>
<dbReference type="InterPro" id="IPR029000">
    <property type="entry name" value="Cyclophilin-like_dom_sf"/>
</dbReference>
<dbReference type="Proteomes" id="UP000197904">
    <property type="component" value="Unassembled WGS sequence"/>
</dbReference>